<dbReference type="EMBL" id="GECU01005644">
    <property type="protein sequence ID" value="JAT02063.1"/>
    <property type="molecule type" value="Transcribed_RNA"/>
</dbReference>
<dbReference type="PANTHER" id="PTHR47326:SF1">
    <property type="entry name" value="HTH PSQ-TYPE DOMAIN-CONTAINING PROTEIN"/>
    <property type="match status" value="1"/>
</dbReference>
<dbReference type="PANTHER" id="PTHR47326">
    <property type="entry name" value="TRANSPOSABLE ELEMENT TC3 TRANSPOSASE-LIKE PROTEIN"/>
    <property type="match status" value="1"/>
</dbReference>
<organism evidence="1">
    <name type="scientific">Homalodisca liturata</name>
    <dbReference type="NCBI Taxonomy" id="320908"/>
    <lineage>
        <taxon>Eukaryota</taxon>
        <taxon>Metazoa</taxon>
        <taxon>Ecdysozoa</taxon>
        <taxon>Arthropoda</taxon>
        <taxon>Hexapoda</taxon>
        <taxon>Insecta</taxon>
        <taxon>Pterygota</taxon>
        <taxon>Neoptera</taxon>
        <taxon>Paraneoptera</taxon>
        <taxon>Hemiptera</taxon>
        <taxon>Auchenorrhyncha</taxon>
        <taxon>Membracoidea</taxon>
        <taxon>Cicadellidae</taxon>
        <taxon>Cicadellinae</taxon>
        <taxon>Proconiini</taxon>
        <taxon>Homalodisca</taxon>
    </lineage>
</organism>
<dbReference type="GO" id="GO:0003676">
    <property type="term" value="F:nucleic acid binding"/>
    <property type="evidence" value="ECO:0007669"/>
    <property type="project" value="InterPro"/>
</dbReference>
<dbReference type="AlphaFoldDB" id="A0A1B6JSG0"/>
<sequence>MQDGAPSHYLTDVQEFFNVPFPGQWIGHTAPTAWPPCSPDLTPLDCFFWGCIKDIVYVLPLPAILLKLRARMYTATERVTPAMLVQVLEEINYRWDVCRITNGSHIEHF</sequence>
<gene>
    <name evidence="1" type="ORF">g.44798</name>
</gene>
<evidence type="ECO:0008006" key="2">
    <source>
        <dbReference type="Google" id="ProtNLM"/>
    </source>
</evidence>
<accession>A0A1B6JSG0</accession>
<name>A0A1B6JSG0_9HEMI</name>
<protein>
    <recommendedName>
        <fullName evidence="2">Tc1-like transposase DDE domain-containing protein</fullName>
    </recommendedName>
</protein>
<reference evidence="1" key="1">
    <citation type="submission" date="2015-11" db="EMBL/GenBank/DDBJ databases">
        <title>De novo transcriptome assembly of four potential Pierce s Disease insect vectors from Arizona vineyards.</title>
        <authorList>
            <person name="Tassone E.E."/>
        </authorList>
    </citation>
    <scope>NUCLEOTIDE SEQUENCE</scope>
</reference>
<dbReference type="InterPro" id="IPR036397">
    <property type="entry name" value="RNaseH_sf"/>
</dbReference>
<evidence type="ECO:0000313" key="1">
    <source>
        <dbReference type="EMBL" id="JAT02063.1"/>
    </source>
</evidence>
<proteinExistence type="predicted"/>
<dbReference type="Gene3D" id="3.30.420.10">
    <property type="entry name" value="Ribonuclease H-like superfamily/Ribonuclease H"/>
    <property type="match status" value="1"/>
</dbReference>